<keyword evidence="2 6" id="KW-0812">Transmembrane</keyword>
<sequence length="320" mass="35809">MTEPLPIRPQRSIRRSQGPTIQRPALHRTNTTPAPATPIRTAYTSRLSSPPTIHHTSFTPTSTTYIPQDPFRPRSIAATVDQFPPVPTTRPLSFDHEAEKQWYNRSGHGHNEKRSSFGHGGASGPSMVGSERSFGMGLRRTLSRISNRSYMSNLSKVHQRDYSRFGKSKVAFLLFNTVFTFSSIAIIIFTTFTWANNYPQSHVVRLFEPTLLICITILGFLMAIVGLLGYIGAFAHRKWAIGVHAVLLWPVLLGAIVLGFWGYKTLNNSALERNMSVKWDVIGNGRGSIQSQLHCCGYFSELDRPFTDSTCQGYTDITDD</sequence>
<dbReference type="AlphaFoldDB" id="A0AAD5X8X0"/>
<dbReference type="Proteomes" id="UP001212841">
    <property type="component" value="Unassembled WGS sequence"/>
</dbReference>
<comment type="subcellular location">
    <subcellularLocation>
        <location evidence="1">Membrane</location>
        <topology evidence="1">Multi-pass membrane protein</topology>
    </subcellularLocation>
</comment>
<evidence type="ECO:0000313" key="7">
    <source>
        <dbReference type="EMBL" id="KAJ3055555.1"/>
    </source>
</evidence>
<feature type="transmembrane region" description="Helical" evidence="6">
    <location>
        <begin position="170"/>
        <end position="190"/>
    </location>
</feature>
<evidence type="ECO:0000256" key="2">
    <source>
        <dbReference type="ARBA" id="ARBA00022692"/>
    </source>
</evidence>
<evidence type="ECO:0000256" key="5">
    <source>
        <dbReference type="SAM" id="MobiDB-lite"/>
    </source>
</evidence>
<feature type="non-terminal residue" evidence="7">
    <location>
        <position position="320"/>
    </location>
</feature>
<dbReference type="EMBL" id="JADGJD010000073">
    <property type="protein sequence ID" value="KAJ3055555.1"/>
    <property type="molecule type" value="Genomic_DNA"/>
</dbReference>
<feature type="transmembrane region" description="Helical" evidence="6">
    <location>
        <begin position="210"/>
        <end position="232"/>
    </location>
</feature>
<evidence type="ECO:0008006" key="9">
    <source>
        <dbReference type="Google" id="ProtNLM"/>
    </source>
</evidence>
<accession>A0AAD5X8X0</accession>
<gene>
    <name evidence="7" type="ORF">HK097_010163</name>
</gene>
<dbReference type="InterPro" id="IPR018499">
    <property type="entry name" value="Tetraspanin/Peripherin"/>
</dbReference>
<comment type="caution">
    <text evidence="7">The sequence shown here is derived from an EMBL/GenBank/DDBJ whole genome shotgun (WGS) entry which is preliminary data.</text>
</comment>
<feature type="region of interest" description="Disordered" evidence="5">
    <location>
        <begin position="106"/>
        <end position="125"/>
    </location>
</feature>
<evidence type="ECO:0000256" key="1">
    <source>
        <dbReference type="ARBA" id="ARBA00004141"/>
    </source>
</evidence>
<name>A0AAD5X8X0_9FUNG</name>
<dbReference type="Pfam" id="PF00335">
    <property type="entry name" value="Tetraspanin"/>
    <property type="match status" value="1"/>
</dbReference>
<proteinExistence type="predicted"/>
<keyword evidence="3 6" id="KW-1133">Transmembrane helix</keyword>
<evidence type="ECO:0000256" key="6">
    <source>
        <dbReference type="SAM" id="Phobius"/>
    </source>
</evidence>
<keyword evidence="8" id="KW-1185">Reference proteome</keyword>
<feature type="transmembrane region" description="Helical" evidence="6">
    <location>
        <begin position="239"/>
        <end position="263"/>
    </location>
</feature>
<evidence type="ECO:0000256" key="3">
    <source>
        <dbReference type="ARBA" id="ARBA00022989"/>
    </source>
</evidence>
<keyword evidence="4 6" id="KW-0472">Membrane</keyword>
<evidence type="ECO:0000313" key="8">
    <source>
        <dbReference type="Proteomes" id="UP001212841"/>
    </source>
</evidence>
<organism evidence="7 8">
    <name type="scientific">Rhizophlyctis rosea</name>
    <dbReference type="NCBI Taxonomy" id="64517"/>
    <lineage>
        <taxon>Eukaryota</taxon>
        <taxon>Fungi</taxon>
        <taxon>Fungi incertae sedis</taxon>
        <taxon>Chytridiomycota</taxon>
        <taxon>Chytridiomycota incertae sedis</taxon>
        <taxon>Chytridiomycetes</taxon>
        <taxon>Rhizophlyctidales</taxon>
        <taxon>Rhizophlyctidaceae</taxon>
        <taxon>Rhizophlyctis</taxon>
    </lineage>
</organism>
<dbReference type="GO" id="GO:0016020">
    <property type="term" value="C:membrane"/>
    <property type="evidence" value="ECO:0007669"/>
    <property type="project" value="UniProtKB-SubCell"/>
</dbReference>
<feature type="compositionally biased region" description="Low complexity" evidence="5">
    <location>
        <begin position="29"/>
        <end position="44"/>
    </location>
</feature>
<reference evidence="7" key="1">
    <citation type="submission" date="2020-05" db="EMBL/GenBank/DDBJ databases">
        <title>Phylogenomic resolution of chytrid fungi.</title>
        <authorList>
            <person name="Stajich J.E."/>
            <person name="Amses K."/>
            <person name="Simmons R."/>
            <person name="Seto K."/>
            <person name="Myers J."/>
            <person name="Bonds A."/>
            <person name="Quandt C.A."/>
            <person name="Barry K."/>
            <person name="Liu P."/>
            <person name="Grigoriev I."/>
            <person name="Longcore J.E."/>
            <person name="James T.Y."/>
        </authorList>
    </citation>
    <scope>NUCLEOTIDE SEQUENCE</scope>
    <source>
        <strain evidence="7">JEL0318</strain>
    </source>
</reference>
<evidence type="ECO:0000256" key="4">
    <source>
        <dbReference type="ARBA" id="ARBA00023136"/>
    </source>
</evidence>
<feature type="region of interest" description="Disordered" evidence="5">
    <location>
        <begin position="1"/>
        <end position="68"/>
    </location>
</feature>
<feature type="compositionally biased region" description="Polar residues" evidence="5">
    <location>
        <begin position="45"/>
        <end position="66"/>
    </location>
</feature>
<protein>
    <recommendedName>
        <fullName evidence="9">Tetraspanin</fullName>
    </recommendedName>
</protein>